<dbReference type="Proteomes" id="UP000015105">
    <property type="component" value="Chromosome 1D"/>
</dbReference>
<evidence type="ECO:0000313" key="3">
    <source>
        <dbReference type="Proteomes" id="UP000015105"/>
    </source>
</evidence>
<dbReference type="Gramene" id="AET1Gv20258400.1">
    <property type="protein sequence ID" value="AET1Gv20258400.1"/>
    <property type="gene ID" value="AET1Gv20258400"/>
</dbReference>
<name>A0A452Y1T7_AEGTS</name>
<proteinExistence type="predicted"/>
<feature type="compositionally biased region" description="Basic residues" evidence="1">
    <location>
        <begin position="30"/>
        <end position="39"/>
    </location>
</feature>
<sequence>HRKRAKPPYTSHRPRLRHRRAGPTPNRLRVTARSHRPHPPARGTHLACPTVGDVQRTPSGSPGTDAKRTGAKFLNAEGKRENRRVRSVSYCLSLPYKIPDSPPTPNPSTKSPKP</sequence>
<reference evidence="3" key="1">
    <citation type="journal article" date="2014" name="Science">
        <title>Ancient hybridizations among the ancestral genomes of bread wheat.</title>
        <authorList>
            <consortium name="International Wheat Genome Sequencing Consortium,"/>
            <person name="Marcussen T."/>
            <person name="Sandve S.R."/>
            <person name="Heier L."/>
            <person name="Spannagl M."/>
            <person name="Pfeifer M."/>
            <person name="Jakobsen K.S."/>
            <person name="Wulff B.B."/>
            <person name="Steuernagel B."/>
            <person name="Mayer K.F."/>
            <person name="Olsen O.A."/>
        </authorList>
    </citation>
    <scope>NUCLEOTIDE SEQUENCE [LARGE SCALE GENOMIC DNA]</scope>
    <source>
        <strain evidence="3">cv. AL8/78</strain>
    </source>
</reference>
<reference evidence="2" key="5">
    <citation type="journal article" date="2021" name="G3 (Bethesda)">
        <title>Aegilops tauschii genome assembly Aet v5.0 features greater sequence contiguity and improved annotation.</title>
        <authorList>
            <person name="Wang L."/>
            <person name="Zhu T."/>
            <person name="Rodriguez J.C."/>
            <person name="Deal K.R."/>
            <person name="Dubcovsky J."/>
            <person name="McGuire P.E."/>
            <person name="Lux T."/>
            <person name="Spannagl M."/>
            <person name="Mayer K.F.X."/>
            <person name="Baldrich P."/>
            <person name="Meyers B.C."/>
            <person name="Huo N."/>
            <person name="Gu Y.Q."/>
            <person name="Zhou H."/>
            <person name="Devos K.M."/>
            <person name="Bennetzen J.L."/>
            <person name="Unver T."/>
            <person name="Budak H."/>
            <person name="Gulick P.J."/>
            <person name="Galiba G."/>
            <person name="Kalapos B."/>
            <person name="Nelson D.R."/>
            <person name="Li P."/>
            <person name="You F.M."/>
            <person name="Luo M.C."/>
            <person name="Dvorak J."/>
        </authorList>
    </citation>
    <scope>NUCLEOTIDE SEQUENCE [LARGE SCALE GENOMIC DNA]</scope>
    <source>
        <strain evidence="2">cv. AL8/78</strain>
    </source>
</reference>
<dbReference type="AlphaFoldDB" id="A0A452Y1T7"/>
<reference evidence="2" key="4">
    <citation type="submission" date="2019-03" db="UniProtKB">
        <authorList>
            <consortium name="EnsemblPlants"/>
        </authorList>
    </citation>
    <scope>IDENTIFICATION</scope>
</reference>
<keyword evidence="3" id="KW-1185">Reference proteome</keyword>
<reference evidence="2" key="3">
    <citation type="journal article" date="2017" name="Nature">
        <title>Genome sequence of the progenitor of the wheat D genome Aegilops tauschii.</title>
        <authorList>
            <person name="Luo M.C."/>
            <person name="Gu Y.Q."/>
            <person name="Puiu D."/>
            <person name="Wang H."/>
            <person name="Twardziok S.O."/>
            <person name="Deal K.R."/>
            <person name="Huo N."/>
            <person name="Zhu T."/>
            <person name="Wang L."/>
            <person name="Wang Y."/>
            <person name="McGuire P.E."/>
            <person name="Liu S."/>
            <person name="Long H."/>
            <person name="Ramasamy R.K."/>
            <person name="Rodriguez J.C."/>
            <person name="Van S.L."/>
            <person name="Yuan L."/>
            <person name="Wang Z."/>
            <person name="Xia Z."/>
            <person name="Xiao L."/>
            <person name="Anderson O.D."/>
            <person name="Ouyang S."/>
            <person name="Liang Y."/>
            <person name="Zimin A.V."/>
            <person name="Pertea G."/>
            <person name="Qi P."/>
            <person name="Bennetzen J.L."/>
            <person name="Dai X."/>
            <person name="Dawson M.W."/>
            <person name="Muller H.G."/>
            <person name="Kugler K."/>
            <person name="Rivarola-Duarte L."/>
            <person name="Spannagl M."/>
            <person name="Mayer K.F.X."/>
            <person name="Lu F.H."/>
            <person name="Bevan M.W."/>
            <person name="Leroy P."/>
            <person name="Li P."/>
            <person name="You F.M."/>
            <person name="Sun Q."/>
            <person name="Liu Z."/>
            <person name="Lyons E."/>
            <person name="Wicker T."/>
            <person name="Salzberg S.L."/>
            <person name="Devos K.M."/>
            <person name="Dvorak J."/>
        </authorList>
    </citation>
    <scope>NUCLEOTIDE SEQUENCE [LARGE SCALE GENOMIC DNA]</scope>
    <source>
        <strain evidence="2">cv. AL8/78</strain>
    </source>
</reference>
<dbReference type="EnsemblPlants" id="AET1Gv20258400.1">
    <property type="protein sequence ID" value="AET1Gv20258400.1"/>
    <property type="gene ID" value="AET1Gv20258400"/>
</dbReference>
<evidence type="ECO:0000256" key="1">
    <source>
        <dbReference type="SAM" id="MobiDB-lite"/>
    </source>
</evidence>
<feature type="compositionally biased region" description="Basic residues" evidence="1">
    <location>
        <begin position="1"/>
        <end position="21"/>
    </location>
</feature>
<evidence type="ECO:0000313" key="2">
    <source>
        <dbReference type="EnsemblPlants" id="AET1Gv20258400.1"/>
    </source>
</evidence>
<feature type="region of interest" description="Disordered" evidence="1">
    <location>
        <begin position="1"/>
        <end position="114"/>
    </location>
</feature>
<reference evidence="3" key="2">
    <citation type="journal article" date="2017" name="Nat. Plants">
        <title>The Aegilops tauschii genome reveals multiple impacts of transposons.</title>
        <authorList>
            <person name="Zhao G."/>
            <person name="Zou C."/>
            <person name="Li K."/>
            <person name="Wang K."/>
            <person name="Li T."/>
            <person name="Gao L."/>
            <person name="Zhang X."/>
            <person name="Wang H."/>
            <person name="Yang Z."/>
            <person name="Liu X."/>
            <person name="Jiang W."/>
            <person name="Mao L."/>
            <person name="Kong X."/>
            <person name="Jiao Y."/>
            <person name="Jia J."/>
        </authorList>
    </citation>
    <scope>NUCLEOTIDE SEQUENCE [LARGE SCALE GENOMIC DNA]</scope>
    <source>
        <strain evidence="3">cv. AL8/78</strain>
    </source>
</reference>
<accession>A0A452Y1T7</accession>
<protein>
    <submittedName>
        <fullName evidence="2">Uncharacterized protein</fullName>
    </submittedName>
</protein>
<organism evidence="2 3">
    <name type="scientific">Aegilops tauschii subsp. strangulata</name>
    <name type="common">Goatgrass</name>
    <dbReference type="NCBI Taxonomy" id="200361"/>
    <lineage>
        <taxon>Eukaryota</taxon>
        <taxon>Viridiplantae</taxon>
        <taxon>Streptophyta</taxon>
        <taxon>Embryophyta</taxon>
        <taxon>Tracheophyta</taxon>
        <taxon>Spermatophyta</taxon>
        <taxon>Magnoliopsida</taxon>
        <taxon>Liliopsida</taxon>
        <taxon>Poales</taxon>
        <taxon>Poaceae</taxon>
        <taxon>BOP clade</taxon>
        <taxon>Pooideae</taxon>
        <taxon>Triticodae</taxon>
        <taxon>Triticeae</taxon>
        <taxon>Triticinae</taxon>
        <taxon>Aegilops</taxon>
    </lineage>
</organism>